<proteinExistence type="predicted"/>
<evidence type="ECO:0000313" key="1">
    <source>
        <dbReference type="EMBL" id="EPY03521.1"/>
    </source>
</evidence>
<gene>
    <name evidence="1" type="ORF">K678_00380</name>
</gene>
<sequence length="65" mass="6953">MEGSAVAKATAWSVAMGNSAQVVGVMLRTQSGPGRERDRTVSILASAVPKLTTEIGRLRREPERD</sequence>
<accession>S9TMM0</accession>
<dbReference type="STRING" id="1316936.K678_00380"/>
<organism evidence="1 2">
    <name type="scientific">Magnetospirillum fulvum MGU-K5</name>
    <dbReference type="NCBI Taxonomy" id="1316936"/>
    <lineage>
        <taxon>Bacteria</taxon>
        <taxon>Pseudomonadati</taxon>
        <taxon>Pseudomonadota</taxon>
        <taxon>Alphaproteobacteria</taxon>
        <taxon>Rhodospirillales</taxon>
        <taxon>Rhodospirillaceae</taxon>
        <taxon>Magnetospirillum</taxon>
    </lineage>
</organism>
<reference evidence="1 2" key="1">
    <citation type="submission" date="2013-04" db="EMBL/GenBank/DDBJ databases">
        <authorList>
            <person name="Kuznetsov B."/>
            <person name="Ivanovsky R."/>
        </authorList>
    </citation>
    <scope>NUCLEOTIDE SEQUENCE [LARGE SCALE GENOMIC DNA]</scope>
    <source>
        <strain evidence="1 2">MGU-K5</strain>
    </source>
</reference>
<protein>
    <submittedName>
        <fullName evidence="1">Uncharacterized protein</fullName>
    </submittedName>
</protein>
<dbReference type="Proteomes" id="UP000015350">
    <property type="component" value="Unassembled WGS sequence"/>
</dbReference>
<dbReference type="EMBL" id="AQPH01000001">
    <property type="protein sequence ID" value="EPY03521.1"/>
    <property type="molecule type" value="Genomic_DNA"/>
</dbReference>
<evidence type="ECO:0000313" key="2">
    <source>
        <dbReference type="Proteomes" id="UP000015350"/>
    </source>
</evidence>
<comment type="caution">
    <text evidence="1">The sequence shown here is derived from an EMBL/GenBank/DDBJ whole genome shotgun (WGS) entry which is preliminary data.</text>
</comment>
<dbReference type="AlphaFoldDB" id="S9TMM0"/>
<name>S9TMM0_MAGFU</name>